<evidence type="ECO:0000313" key="5">
    <source>
        <dbReference type="EMBL" id="GAJ15860.1"/>
    </source>
</evidence>
<evidence type="ECO:0000256" key="2">
    <source>
        <dbReference type="ARBA" id="ARBA00023125"/>
    </source>
</evidence>
<feature type="domain" description="HTH asnC-type" evidence="4">
    <location>
        <begin position="1"/>
        <end position="40"/>
    </location>
</feature>
<dbReference type="InterPro" id="IPR036388">
    <property type="entry name" value="WH-like_DNA-bd_sf"/>
</dbReference>
<evidence type="ECO:0000259" key="4">
    <source>
        <dbReference type="PROSITE" id="PS50956"/>
    </source>
</evidence>
<dbReference type="InterPro" id="IPR036390">
    <property type="entry name" value="WH_DNA-bd_sf"/>
</dbReference>
<dbReference type="EMBL" id="BARW01027501">
    <property type="protein sequence ID" value="GAJ15860.1"/>
    <property type="molecule type" value="Genomic_DNA"/>
</dbReference>
<dbReference type="SUPFAM" id="SSF46785">
    <property type="entry name" value="Winged helix' DNA-binding domain"/>
    <property type="match status" value="1"/>
</dbReference>
<sequence length="132" mass="15082">MSRKLAIAKSTISYRIKRLEDEGIIEGYHAKINASKLGGDIQIIVQVRAKFGQGYAESIGDSLAEIPGVWGVYFVYGESDFIIMARSKNREELFEKMNNLYNSNDIERTTTFIVGKTIKDDQRMFFKTNNEK</sequence>
<dbReference type="SUPFAM" id="SSF54909">
    <property type="entry name" value="Dimeric alpha+beta barrel"/>
    <property type="match status" value="1"/>
</dbReference>
<dbReference type="Gene3D" id="3.30.70.920">
    <property type="match status" value="1"/>
</dbReference>
<proteinExistence type="predicted"/>
<dbReference type="Pfam" id="PF13412">
    <property type="entry name" value="HTH_24"/>
    <property type="match status" value="1"/>
</dbReference>
<protein>
    <recommendedName>
        <fullName evidence="4">HTH asnC-type domain-containing protein</fullName>
    </recommendedName>
</protein>
<keyword evidence="2" id="KW-0238">DNA-binding</keyword>
<dbReference type="PROSITE" id="PS50956">
    <property type="entry name" value="HTH_ASNC_2"/>
    <property type="match status" value="1"/>
</dbReference>
<dbReference type="GO" id="GO:0043200">
    <property type="term" value="P:response to amino acid"/>
    <property type="evidence" value="ECO:0007669"/>
    <property type="project" value="TreeGrafter"/>
</dbReference>
<dbReference type="AlphaFoldDB" id="X1VWW8"/>
<evidence type="ECO:0000256" key="1">
    <source>
        <dbReference type="ARBA" id="ARBA00023015"/>
    </source>
</evidence>
<comment type="caution">
    <text evidence="5">The sequence shown here is derived from an EMBL/GenBank/DDBJ whole genome shotgun (WGS) entry which is preliminary data.</text>
</comment>
<gene>
    <name evidence="5" type="ORF">S12H4_44607</name>
</gene>
<dbReference type="SMART" id="SM00344">
    <property type="entry name" value="HTH_ASNC"/>
    <property type="match status" value="1"/>
</dbReference>
<dbReference type="InterPro" id="IPR011008">
    <property type="entry name" value="Dimeric_a/b-barrel"/>
</dbReference>
<name>X1VWW8_9ZZZZ</name>
<dbReference type="InterPro" id="IPR000485">
    <property type="entry name" value="AsnC-type_HTH_dom"/>
</dbReference>
<evidence type="ECO:0000256" key="3">
    <source>
        <dbReference type="ARBA" id="ARBA00023163"/>
    </source>
</evidence>
<reference evidence="5" key="1">
    <citation type="journal article" date="2014" name="Front. Microbiol.">
        <title>High frequency of phylogenetically diverse reductive dehalogenase-homologous genes in deep subseafloor sedimentary metagenomes.</title>
        <authorList>
            <person name="Kawai M."/>
            <person name="Futagami T."/>
            <person name="Toyoda A."/>
            <person name="Takaki Y."/>
            <person name="Nishi S."/>
            <person name="Hori S."/>
            <person name="Arai W."/>
            <person name="Tsubouchi T."/>
            <person name="Morono Y."/>
            <person name="Uchiyama I."/>
            <person name="Ito T."/>
            <person name="Fujiyama A."/>
            <person name="Inagaki F."/>
            <person name="Takami H."/>
        </authorList>
    </citation>
    <scope>NUCLEOTIDE SEQUENCE</scope>
    <source>
        <strain evidence="5">Expedition CK06-06</strain>
    </source>
</reference>
<dbReference type="PANTHER" id="PTHR30154">
    <property type="entry name" value="LEUCINE-RESPONSIVE REGULATORY PROTEIN"/>
    <property type="match status" value="1"/>
</dbReference>
<dbReference type="PANTHER" id="PTHR30154:SF34">
    <property type="entry name" value="TRANSCRIPTIONAL REGULATOR AZLB"/>
    <property type="match status" value="1"/>
</dbReference>
<dbReference type="Pfam" id="PF01037">
    <property type="entry name" value="AsnC_trans_reg"/>
    <property type="match status" value="1"/>
</dbReference>
<keyword evidence="1" id="KW-0805">Transcription regulation</keyword>
<accession>X1VWW8</accession>
<dbReference type="InterPro" id="IPR019888">
    <property type="entry name" value="Tscrpt_reg_AsnC-like"/>
</dbReference>
<dbReference type="GO" id="GO:0043565">
    <property type="term" value="F:sequence-specific DNA binding"/>
    <property type="evidence" value="ECO:0007669"/>
    <property type="project" value="InterPro"/>
</dbReference>
<dbReference type="GO" id="GO:0005829">
    <property type="term" value="C:cytosol"/>
    <property type="evidence" value="ECO:0007669"/>
    <property type="project" value="TreeGrafter"/>
</dbReference>
<keyword evidence="3" id="KW-0804">Transcription</keyword>
<dbReference type="Gene3D" id="1.10.10.10">
    <property type="entry name" value="Winged helix-like DNA-binding domain superfamily/Winged helix DNA-binding domain"/>
    <property type="match status" value="1"/>
</dbReference>
<dbReference type="InterPro" id="IPR019887">
    <property type="entry name" value="Tscrpt_reg_AsnC/Lrp_C"/>
</dbReference>
<organism evidence="5">
    <name type="scientific">marine sediment metagenome</name>
    <dbReference type="NCBI Taxonomy" id="412755"/>
    <lineage>
        <taxon>unclassified sequences</taxon>
        <taxon>metagenomes</taxon>
        <taxon>ecological metagenomes</taxon>
    </lineage>
</organism>